<evidence type="ECO:0000313" key="1">
    <source>
        <dbReference type="EMBL" id="SVD83044.1"/>
    </source>
</evidence>
<organism evidence="1">
    <name type="scientific">marine metagenome</name>
    <dbReference type="NCBI Taxonomy" id="408172"/>
    <lineage>
        <taxon>unclassified sequences</taxon>
        <taxon>metagenomes</taxon>
        <taxon>ecological metagenomes</taxon>
    </lineage>
</organism>
<gene>
    <name evidence="1" type="ORF">METZ01_LOCUS435898</name>
</gene>
<feature type="non-terminal residue" evidence="1">
    <location>
        <position position="1"/>
    </location>
</feature>
<dbReference type="Gene3D" id="3.90.190.20">
    <property type="entry name" value="Mur ligase, C-terminal domain"/>
    <property type="match status" value="1"/>
</dbReference>
<protein>
    <recommendedName>
        <fullName evidence="2">Mur ligase C-terminal domain-containing protein</fullName>
    </recommendedName>
</protein>
<evidence type="ECO:0008006" key="2">
    <source>
        <dbReference type="Google" id="ProtNLM"/>
    </source>
</evidence>
<sequence>SEGLRYIPEIGKSFSSKEELLDYLNANISKDSVILVKGSRSTGMDYIADKLKV</sequence>
<name>A0A382YIJ8_9ZZZZ</name>
<dbReference type="InterPro" id="IPR036615">
    <property type="entry name" value="Mur_ligase_C_dom_sf"/>
</dbReference>
<dbReference type="GO" id="GO:0016881">
    <property type="term" value="F:acid-amino acid ligase activity"/>
    <property type="evidence" value="ECO:0007669"/>
    <property type="project" value="InterPro"/>
</dbReference>
<dbReference type="SUPFAM" id="SSF53244">
    <property type="entry name" value="MurD-like peptide ligases, peptide-binding domain"/>
    <property type="match status" value="1"/>
</dbReference>
<accession>A0A382YIJ8</accession>
<dbReference type="AlphaFoldDB" id="A0A382YIJ8"/>
<proteinExistence type="predicted"/>
<dbReference type="EMBL" id="UINC01176081">
    <property type="protein sequence ID" value="SVD83044.1"/>
    <property type="molecule type" value="Genomic_DNA"/>
</dbReference>
<reference evidence="1" key="1">
    <citation type="submission" date="2018-05" db="EMBL/GenBank/DDBJ databases">
        <authorList>
            <person name="Lanie J.A."/>
            <person name="Ng W.-L."/>
            <person name="Kazmierczak K.M."/>
            <person name="Andrzejewski T.M."/>
            <person name="Davidsen T.M."/>
            <person name="Wayne K.J."/>
            <person name="Tettelin H."/>
            <person name="Glass J.I."/>
            <person name="Rusch D."/>
            <person name="Podicherti R."/>
            <person name="Tsui H.-C.T."/>
            <person name="Winkler M.E."/>
        </authorList>
    </citation>
    <scope>NUCLEOTIDE SEQUENCE</scope>
</reference>